<dbReference type="PANTHER" id="PTHR30005">
    <property type="entry name" value="EXOPOLYPHOSPHATASE"/>
    <property type="match status" value="1"/>
</dbReference>
<dbReference type="InterPro" id="IPR043129">
    <property type="entry name" value="ATPase_NBD"/>
</dbReference>
<dbReference type="CDD" id="cd24052">
    <property type="entry name" value="ASKHA_NBD_HpPPX-GppA-like"/>
    <property type="match status" value="1"/>
</dbReference>
<dbReference type="PATRIC" id="fig|1122146.4.peg.112"/>
<dbReference type="EMBL" id="JQBZ01000016">
    <property type="protein sequence ID" value="KRN89392.1"/>
    <property type="molecule type" value="Genomic_DNA"/>
</dbReference>
<accession>A0A0R2KJ48</accession>
<comment type="caution">
    <text evidence="3">The sequence shown here is derived from an EMBL/GenBank/DDBJ whole genome shotgun (WGS) entry which is preliminary data.</text>
</comment>
<sequence>MENLVIIDLGSNSVRLSISEVYPDGTIKEVQRRKIQSRLAEGMGQDAEEKILRPAAIKRTLAALAEFKAEYEQYENIQLKGIATAAVRTAKNSNDFLRAVKELIGIEIEVLSGDSEAYYDYLGVVNLLGTQDCLIIDMGGGSFELILVRDGQAKNLVSIPYGAVSLSEKFKAQDQITAGDLFRMQRFIQVQFDSLPWLREGYGLPLVLLGGANRTVARYELCKRNAKKLTDLHGLTLKGSEFADIYGEWLAMTCQERQQVLKEEADRADIIIGGLTPVVQLVQTLALPEIVFSESGVREGVIFEMLKTAGLSPVAFSR</sequence>
<dbReference type="Gene3D" id="3.30.420.150">
    <property type="entry name" value="Exopolyphosphatase. Domain 2"/>
    <property type="match status" value="1"/>
</dbReference>
<dbReference type="Proteomes" id="UP000051500">
    <property type="component" value="Unassembled WGS sequence"/>
</dbReference>
<proteinExistence type="inferred from homology"/>
<dbReference type="AlphaFoldDB" id="A0A0R2KJ48"/>
<dbReference type="InterPro" id="IPR003695">
    <property type="entry name" value="Ppx_GppA_N"/>
</dbReference>
<dbReference type="RefSeq" id="WP_051188899.1">
    <property type="nucleotide sequence ID" value="NZ_AUHP01000012.1"/>
</dbReference>
<evidence type="ECO:0000313" key="4">
    <source>
        <dbReference type="Proteomes" id="UP000051500"/>
    </source>
</evidence>
<comment type="similarity">
    <text evidence="1">Belongs to the GppA/Ppx family.</text>
</comment>
<dbReference type="eggNOG" id="COG0248">
    <property type="taxonomic scope" value="Bacteria"/>
</dbReference>
<gene>
    <name evidence="3" type="ORF">IV53_GL000110</name>
</gene>
<dbReference type="Gene3D" id="3.30.420.40">
    <property type="match status" value="1"/>
</dbReference>
<dbReference type="GO" id="GO:0006357">
    <property type="term" value="P:regulation of transcription by RNA polymerase II"/>
    <property type="evidence" value="ECO:0007669"/>
    <property type="project" value="TreeGrafter"/>
</dbReference>
<dbReference type="STRING" id="1122146.IV53_GL000110"/>
<feature type="domain" description="Ppx/GppA phosphatase N-terminal" evidence="2">
    <location>
        <begin position="24"/>
        <end position="308"/>
    </location>
</feature>
<dbReference type="OrthoDB" id="9807195at2"/>
<evidence type="ECO:0000313" key="3">
    <source>
        <dbReference type="EMBL" id="KRN89392.1"/>
    </source>
</evidence>
<name>A0A0R2KJ48_9LACO</name>
<reference evidence="3 4" key="1">
    <citation type="journal article" date="2015" name="Genome Announc.">
        <title>Expanding the biotechnology potential of lactobacilli through comparative genomics of 213 strains and associated genera.</title>
        <authorList>
            <person name="Sun Z."/>
            <person name="Harris H.M."/>
            <person name="McCann A."/>
            <person name="Guo C."/>
            <person name="Argimon S."/>
            <person name="Zhang W."/>
            <person name="Yang X."/>
            <person name="Jeffery I.B."/>
            <person name="Cooney J.C."/>
            <person name="Kagawa T.F."/>
            <person name="Liu W."/>
            <person name="Song Y."/>
            <person name="Salvetti E."/>
            <person name="Wrobel A."/>
            <person name="Rasinkangas P."/>
            <person name="Parkhill J."/>
            <person name="Rea M.C."/>
            <person name="O'Sullivan O."/>
            <person name="Ritari J."/>
            <person name="Douillard F.P."/>
            <person name="Paul Ross R."/>
            <person name="Yang R."/>
            <person name="Briner A.E."/>
            <person name="Felis G.E."/>
            <person name="de Vos W.M."/>
            <person name="Barrangou R."/>
            <person name="Klaenhammer T.R."/>
            <person name="Caufield P.W."/>
            <person name="Cui Y."/>
            <person name="Zhang H."/>
            <person name="O'Toole P.W."/>
        </authorList>
    </citation>
    <scope>NUCLEOTIDE SEQUENCE [LARGE SCALE GENOMIC DNA]</scope>
    <source>
        <strain evidence="3 4">DSM 22408</strain>
    </source>
</reference>
<organism evidence="3 4">
    <name type="scientific">Ligilactobacillus ceti DSM 22408</name>
    <dbReference type="NCBI Taxonomy" id="1122146"/>
    <lineage>
        <taxon>Bacteria</taxon>
        <taxon>Bacillati</taxon>
        <taxon>Bacillota</taxon>
        <taxon>Bacilli</taxon>
        <taxon>Lactobacillales</taxon>
        <taxon>Lactobacillaceae</taxon>
        <taxon>Ligilactobacillus</taxon>
    </lineage>
</organism>
<evidence type="ECO:0000256" key="1">
    <source>
        <dbReference type="ARBA" id="ARBA00007125"/>
    </source>
</evidence>
<dbReference type="Pfam" id="PF02541">
    <property type="entry name" value="Ppx-GppA"/>
    <property type="match status" value="1"/>
</dbReference>
<keyword evidence="4" id="KW-1185">Reference proteome</keyword>
<dbReference type="SUPFAM" id="SSF53067">
    <property type="entry name" value="Actin-like ATPase domain"/>
    <property type="match status" value="2"/>
</dbReference>
<evidence type="ECO:0000259" key="2">
    <source>
        <dbReference type="Pfam" id="PF02541"/>
    </source>
</evidence>
<dbReference type="PANTHER" id="PTHR30005:SF0">
    <property type="entry name" value="RETROGRADE REGULATION PROTEIN 2"/>
    <property type="match status" value="1"/>
</dbReference>
<dbReference type="InterPro" id="IPR050273">
    <property type="entry name" value="GppA/Ppx_hydrolase"/>
</dbReference>
<protein>
    <submittedName>
        <fullName evidence="3">Exopolyphosphatase</fullName>
    </submittedName>
</protein>